<evidence type="ECO:0000256" key="6">
    <source>
        <dbReference type="ARBA" id="ARBA00022741"/>
    </source>
</evidence>
<keyword evidence="7" id="KW-0692">RNA repair</keyword>
<dbReference type="GO" id="GO:0008033">
    <property type="term" value="P:tRNA processing"/>
    <property type="evidence" value="ECO:0007669"/>
    <property type="project" value="UniProtKB-KW"/>
</dbReference>
<comment type="cofactor">
    <cofactor evidence="1">
        <name>Mg(2+)</name>
        <dbReference type="ChEBI" id="CHEBI:18420"/>
    </cofactor>
</comment>
<evidence type="ECO:0000256" key="7">
    <source>
        <dbReference type="ARBA" id="ARBA00022800"/>
    </source>
</evidence>
<feature type="non-terminal residue" evidence="13">
    <location>
        <position position="342"/>
    </location>
</feature>
<dbReference type="PROSITE" id="PS51831">
    <property type="entry name" value="HD"/>
    <property type="match status" value="1"/>
</dbReference>
<dbReference type="Gene3D" id="1.10.3090.10">
    <property type="entry name" value="cca-adding enzyme, domain 2"/>
    <property type="match status" value="1"/>
</dbReference>
<dbReference type="RefSeq" id="WP_065968254.1">
    <property type="nucleotide sequence ID" value="NZ_LWSA01000275.1"/>
</dbReference>
<dbReference type="GO" id="GO:0046872">
    <property type="term" value="F:metal ion binding"/>
    <property type="evidence" value="ECO:0007669"/>
    <property type="project" value="UniProtKB-KW"/>
</dbReference>
<evidence type="ECO:0000256" key="1">
    <source>
        <dbReference type="ARBA" id="ARBA00001946"/>
    </source>
</evidence>
<dbReference type="SUPFAM" id="SSF81891">
    <property type="entry name" value="Poly A polymerase C-terminal region-like"/>
    <property type="match status" value="1"/>
</dbReference>
<keyword evidence="6" id="KW-0547">Nucleotide-binding</keyword>
<dbReference type="Pfam" id="PF01743">
    <property type="entry name" value="PolyA_pol"/>
    <property type="match status" value="1"/>
</dbReference>
<dbReference type="InterPro" id="IPR003607">
    <property type="entry name" value="HD/PDEase_dom"/>
</dbReference>
<dbReference type="GO" id="GO:0042245">
    <property type="term" value="P:RNA repair"/>
    <property type="evidence" value="ECO:0007669"/>
    <property type="project" value="UniProtKB-KW"/>
</dbReference>
<dbReference type="Proteomes" id="UP000094893">
    <property type="component" value="Unassembled WGS sequence"/>
</dbReference>
<evidence type="ECO:0000256" key="9">
    <source>
        <dbReference type="ARBA" id="ARBA00022842"/>
    </source>
</evidence>
<dbReference type="InterPro" id="IPR032828">
    <property type="entry name" value="PolyA_RNA-bd"/>
</dbReference>
<dbReference type="GO" id="GO:0005524">
    <property type="term" value="F:ATP binding"/>
    <property type="evidence" value="ECO:0007669"/>
    <property type="project" value="UniProtKB-KW"/>
</dbReference>
<proteinExistence type="inferred from homology"/>
<reference evidence="13 14" key="1">
    <citation type="journal article" date="2016" name="Int. J. Mol. Sci.">
        <title>Comparative genomics of the extreme acidophile Acidithiobacillus thiooxidans reveals intraspecific divergence and niche adaptation.</title>
        <authorList>
            <person name="Zhang X."/>
            <person name="Feng X."/>
            <person name="Tao J."/>
            <person name="Ma L."/>
            <person name="Xiao Y."/>
            <person name="Liang Y."/>
            <person name="Liu X."/>
            <person name="Yin H."/>
        </authorList>
    </citation>
    <scope>NUCLEOTIDE SEQUENCE [LARGE SCALE GENOMIC DNA]</scope>
    <source>
        <strain evidence="13 14">A02</strain>
    </source>
</reference>
<keyword evidence="2 11" id="KW-0808">Transferase</keyword>
<dbReference type="InterPro" id="IPR050124">
    <property type="entry name" value="tRNA_CCA-adding_enzyme"/>
</dbReference>
<dbReference type="CDD" id="cd05398">
    <property type="entry name" value="NT_ClassII-CCAase"/>
    <property type="match status" value="1"/>
</dbReference>
<comment type="similarity">
    <text evidence="11">Belongs to the tRNA nucleotidyltransferase/poly(A) polymerase family.</text>
</comment>
<evidence type="ECO:0000256" key="4">
    <source>
        <dbReference type="ARBA" id="ARBA00022695"/>
    </source>
</evidence>
<evidence type="ECO:0000256" key="3">
    <source>
        <dbReference type="ARBA" id="ARBA00022694"/>
    </source>
</evidence>
<protein>
    <recommendedName>
        <fullName evidence="12">HD domain-containing protein</fullName>
    </recommendedName>
</protein>
<evidence type="ECO:0000256" key="11">
    <source>
        <dbReference type="RuleBase" id="RU003953"/>
    </source>
</evidence>
<dbReference type="AlphaFoldDB" id="A0A1C2HYW5"/>
<evidence type="ECO:0000313" key="13">
    <source>
        <dbReference type="EMBL" id="OCX68880.1"/>
    </source>
</evidence>
<dbReference type="GO" id="GO:0003723">
    <property type="term" value="F:RNA binding"/>
    <property type="evidence" value="ECO:0007669"/>
    <property type="project" value="UniProtKB-KW"/>
</dbReference>
<gene>
    <name evidence="13" type="ORF">A6P07_17470</name>
</gene>
<dbReference type="PANTHER" id="PTHR47545">
    <property type="entry name" value="MULTIFUNCTIONAL CCA PROTEIN"/>
    <property type="match status" value="1"/>
</dbReference>
<feature type="domain" description="HD" evidence="12">
    <location>
        <begin position="220"/>
        <end position="328"/>
    </location>
</feature>
<keyword evidence="8" id="KW-0067">ATP-binding</keyword>
<keyword evidence="10 11" id="KW-0694">RNA-binding</keyword>
<accession>A0A1C2HYW5</accession>
<dbReference type="InterPro" id="IPR002646">
    <property type="entry name" value="PolA_pol_head_dom"/>
</dbReference>
<keyword evidence="5" id="KW-0479">Metal-binding</keyword>
<dbReference type="CDD" id="cd00077">
    <property type="entry name" value="HDc"/>
    <property type="match status" value="1"/>
</dbReference>
<dbReference type="Pfam" id="PF01966">
    <property type="entry name" value="HD"/>
    <property type="match status" value="1"/>
</dbReference>
<dbReference type="InterPro" id="IPR043519">
    <property type="entry name" value="NT_sf"/>
</dbReference>
<evidence type="ECO:0000313" key="14">
    <source>
        <dbReference type="Proteomes" id="UP000094893"/>
    </source>
</evidence>
<dbReference type="SUPFAM" id="SSF81301">
    <property type="entry name" value="Nucleotidyltransferase"/>
    <property type="match status" value="1"/>
</dbReference>
<dbReference type="EMBL" id="LWSA01000275">
    <property type="protein sequence ID" value="OCX68880.1"/>
    <property type="molecule type" value="Genomic_DNA"/>
</dbReference>
<evidence type="ECO:0000256" key="8">
    <source>
        <dbReference type="ARBA" id="ARBA00022840"/>
    </source>
</evidence>
<dbReference type="InterPro" id="IPR006674">
    <property type="entry name" value="HD_domain"/>
</dbReference>
<dbReference type="Pfam" id="PF12627">
    <property type="entry name" value="PolyA_pol_RNAbd"/>
    <property type="match status" value="1"/>
</dbReference>
<evidence type="ECO:0000259" key="12">
    <source>
        <dbReference type="PROSITE" id="PS51831"/>
    </source>
</evidence>
<evidence type="ECO:0000256" key="2">
    <source>
        <dbReference type="ARBA" id="ARBA00022679"/>
    </source>
</evidence>
<dbReference type="GO" id="GO:0016779">
    <property type="term" value="F:nucleotidyltransferase activity"/>
    <property type="evidence" value="ECO:0007669"/>
    <property type="project" value="UniProtKB-KW"/>
</dbReference>
<name>A0A1C2HYW5_ACITH</name>
<keyword evidence="3" id="KW-0819">tRNA processing</keyword>
<dbReference type="Gene3D" id="3.30.460.10">
    <property type="entry name" value="Beta Polymerase, domain 2"/>
    <property type="match status" value="1"/>
</dbReference>
<dbReference type="PANTHER" id="PTHR47545:SF1">
    <property type="entry name" value="MULTIFUNCTIONAL CCA PROTEIN"/>
    <property type="match status" value="1"/>
</dbReference>
<keyword evidence="9" id="KW-0460">Magnesium</keyword>
<sequence>MQTYLVGGAVRDELLGQPAHDRDYVLVNATPSDIDRLLEAGYRQVGKDFPVFLSPQGEEYALARVERKTGSGHKGFSFATEQVSLVEDLSRRDLTINAMARDLLTGELTDPYGGQHDLQAGVLRHVSESFAEDPLRVFRVARFAARYPSFRLADETREIMTQVTARGDLSQLSAERVWGETVKALATSAPRRYFEVLKDVGALQVWFPELEALDQVPQPAEHHPEGDAWIHTLMVLDQAQEGTTAEKLAALFHDIGKGLTPPEEWPRHVDHEITGGILLDEVRRRLHVPKEEFTLMRVVAEQHLRVHQVLAIRKPGRLLALLQAIRGTRVEQEAFFASVLKV</sequence>
<evidence type="ECO:0000256" key="5">
    <source>
        <dbReference type="ARBA" id="ARBA00022723"/>
    </source>
</evidence>
<organism evidence="13 14">
    <name type="scientific">Acidithiobacillus thiooxidans</name>
    <name type="common">Thiobacillus thiooxidans</name>
    <dbReference type="NCBI Taxonomy" id="930"/>
    <lineage>
        <taxon>Bacteria</taxon>
        <taxon>Pseudomonadati</taxon>
        <taxon>Pseudomonadota</taxon>
        <taxon>Acidithiobacillia</taxon>
        <taxon>Acidithiobacillales</taxon>
        <taxon>Acidithiobacillaceae</taxon>
        <taxon>Acidithiobacillus</taxon>
    </lineage>
</organism>
<evidence type="ECO:0000256" key="10">
    <source>
        <dbReference type="ARBA" id="ARBA00022884"/>
    </source>
</evidence>
<comment type="caution">
    <text evidence="13">The sequence shown here is derived from an EMBL/GenBank/DDBJ whole genome shotgun (WGS) entry which is preliminary data.</text>
</comment>
<keyword evidence="4" id="KW-0548">Nucleotidyltransferase</keyword>